<accession>A0A1I6JD19</accession>
<dbReference type="PROSITE" id="PS51257">
    <property type="entry name" value="PROKAR_LIPOPROTEIN"/>
    <property type="match status" value="1"/>
</dbReference>
<keyword evidence="2" id="KW-1185">Reference proteome</keyword>
<reference evidence="1 2" key="1">
    <citation type="submission" date="2016-10" db="EMBL/GenBank/DDBJ databases">
        <authorList>
            <person name="de Groot N.N."/>
        </authorList>
    </citation>
    <scope>NUCLEOTIDE SEQUENCE [LARGE SCALE GENOMIC DNA]</scope>
    <source>
        <strain evidence="1 2">743A</strain>
    </source>
</reference>
<dbReference type="RefSeq" id="WP_092560147.1">
    <property type="nucleotide sequence ID" value="NZ_FOYZ01000005.1"/>
</dbReference>
<gene>
    <name evidence="1" type="ORF">SAMN05661086_01583</name>
</gene>
<sequence>MKIAFWSNARGKCGTTSNLACMSVACTLLKRQKMVLFENHYSINSLEYAFCGSRNRVKNLLREEGYYYDVTGLEYLIKRVQSDMFSDKGISEFTNQFLDQSIYYLPKNPGLNKEYFEFELNQVLSKLLVLLETFADMVWVDTACNNNLSTISILQDADIVVVNLCQSKAVLEHFFENYQSLLPKAVFILGNYQPNSFYNVANVRRKYHISKEIIGVIPYNPHFQDSLSNGSVIEFLTRNFACDGKDENFYFIDQLRRSASILLKTVHQKREVSVRVH</sequence>
<protein>
    <recommendedName>
        <fullName evidence="3">Cellulose biosynthesis protein BcsQ</fullName>
    </recommendedName>
</protein>
<dbReference type="OrthoDB" id="2842408at2"/>
<proteinExistence type="predicted"/>
<evidence type="ECO:0000313" key="1">
    <source>
        <dbReference type="EMBL" id="SFR76925.1"/>
    </source>
</evidence>
<evidence type="ECO:0008006" key="3">
    <source>
        <dbReference type="Google" id="ProtNLM"/>
    </source>
</evidence>
<name>A0A1I6JD19_9FIRM</name>
<dbReference type="Gene3D" id="3.40.50.300">
    <property type="entry name" value="P-loop containing nucleotide triphosphate hydrolases"/>
    <property type="match status" value="1"/>
</dbReference>
<dbReference type="AlphaFoldDB" id="A0A1I6JD19"/>
<organism evidence="1 2">
    <name type="scientific">Anaeromicropila populeti</name>
    <dbReference type="NCBI Taxonomy" id="37658"/>
    <lineage>
        <taxon>Bacteria</taxon>
        <taxon>Bacillati</taxon>
        <taxon>Bacillota</taxon>
        <taxon>Clostridia</taxon>
        <taxon>Lachnospirales</taxon>
        <taxon>Lachnospiraceae</taxon>
        <taxon>Anaeromicropila</taxon>
    </lineage>
</organism>
<dbReference type="STRING" id="37658.SAMN05661086_01583"/>
<dbReference type="Proteomes" id="UP000199659">
    <property type="component" value="Unassembled WGS sequence"/>
</dbReference>
<dbReference type="EMBL" id="FOYZ01000005">
    <property type="protein sequence ID" value="SFR76925.1"/>
    <property type="molecule type" value="Genomic_DNA"/>
</dbReference>
<dbReference type="InterPro" id="IPR027417">
    <property type="entry name" value="P-loop_NTPase"/>
</dbReference>
<evidence type="ECO:0000313" key="2">
    <source>
        <dbReference type="Proteomes" id="UP000199659"/>
    </source>
</evidence>